<keyword evidence="2" id="KW-1185">Reference proteome</keyword>
<reference evidence="1 2" key="1">
    <citation type="submission" date="2018-09" db="EMBL/GenBank/DDBJ databases">
        <authorList>
            <person name="Zhu H."/>
        </authorList>
    </citation>
    <scope>NUCLEOTIDE SEQUENCE [LARGE SCALE GENOMIC DNA]</scope>
    <source>
        <strain evidence="1 2">K2S05-167</strain>
    </source>
</reference>
<dbReference type="AlphaFoldDB" id="A0A418V7B7"/>
<dbReference type="Proteomes" id="UP000286287">
    <property type="component" value="Unassembled WGS sequence"/>
</dbReference>
<organism evidence="1 2">
    <name type="scientific">Deinococcus cavernae</name>
    <dbReference type="NCBI Taxonomy" id="2320857"/>
    <lineage>
        <taxon>Bacteria</taxon>
        <taxon>Thermotogati</taxon>
        <taxon>Deinococcota</taxon>
        <taxon>Deinococci</taxon>
        <taxon>Deinococcales</taxon>
        <taxon>Deinococcaceae</taxon>
        <taxon>Deinococcus</taxon>
    </lineage>
</organism>
<comment type="caution">
    <text evidence="1">The sequence shown here is derived from an EMBL/GenBank/DDBJ whole genome shotgun (WGS) entry which is preliminary data.</text>
</comment>
<dbReference type="EMBL" id="QYUJ01000014">
    <property type="protein sequence ID" value="RJF71994.1"/>
    <property type="molecule type" value="Genomic_DNA"/>
</dbReference>
<protein>
    <submittedName>
        <fullName evidence="1">Uncharacterized protein</fullName>
    </submittedName>
</protein>
<dbReference type="AntiFam" id="ANF00254">
    <property type="entry name" value="DNA repeat"/>
</dbReference>
<evidence type="ECO:0000313" key="2">
    <source>
        <dbReference type="Proteomes" id="UP000286287"/>
    </source>
</evidence>
<evidence type="ECO:0000313" key="1">
    <source>
        <dbReference type="EMBL" id="RJF71994.1"/>
    </source>
</evidence>
<sequence length="58" mass="6340">MKSMSSLPLEQFSELRALGKGTPERSILRPALLNSLALLGQNHCVLLSNALMPAQVRH</sequence>
<name>A0A418V7B7_9DEIO</name>
<accession>A0A418V7B7</accession>
<proteinExistence type="predicted"/>
<gene>
    <name evidence="1" type="ORF">D3875_10915</name>
</gene>